<protein>
    <submittedName>
        <fullName evidence="2">Uncharacterized protein</fullName>
    </submittedName>
</protein>
<evidence type="ECO:0000256" key="1">
    <source>
        <dbReference type="SAM" id="MobiDB-lite"/>
    </source>
</evidence>
<keyword evidence="3" id="KW-1185">Reference proteome</keyword>
<organism evidence="2 3">
    <name type="scientific">Saccharothrix mutabilis subsp. mutabilis</name>
    <dbReference type="NCBI Taxonomy" id="66855"/>
    <lineage>
        <taxon>Bacteria</taxon>
        <taxon>Bacillati</taxon>
        <taxon>Actinomycetota</taxon>
        <taxon>Actinomycetes</taxon>
        <taxon>Pseudonocardiales</taxon>
        <taxon>Pseudonocardiaceae</taxon>
        <taxon>Saccharothrix</taxon>
    </lineage>
</organism>
<evidence type="ECO:0000313" key="2">
    <source>
        <dbReference type="EMBL" id="GAA0259384.1"/>
    </source>
</evidence>
<dbReference type="Proteomes" id="UP001500416">
    <property type="component" value="Unassembled WGS sequence"/>
</dbReference>
<sequence length="79" mass="8579">MVDRLVTEKQRADPRGQGFEDLLVRRKAVADPTGSVRAQVYVEPFPGKIGKNGGVPNERVRLDAPGADDEGADDFTVAR</sequence>
<proteinExistence type="predicted"/>
<dbReference type="EMBL" id="BAAABU010000028">
    <property type="protein sequence ID" value="GAA0259384.1"/>
    <property type="molecule type" value="Genomic_DNA"/>
</dbReference>
<evidence type="ECO:0000313" key="3">
    <source>
        <dbReference type="Proteomes" id="UP001500416"/>
    </source>
</evidence>
<accession>A0ABN0URQ8</accession>
<feature type="region of interest" description="Disordered" evidence="1">
    <location>
        <begin position="48"/>
        <end position="79"/>
    </location>
</feature>
<gene>
    <name evidence="2" type="ORF">GCM10010492_70420</name>
</gene>
<comment type="caution">
    <text evidence="2">The sequence shown here is derived from an EMBL/GenBank/DDBJ whole genome shotgun (WGS) entry which is preliminary data.</text>
</comment>
<reference evidence="2 3" key="1">
    <citation type="journal article" date="2019" name="Int. J. Syst. Evol. Microbiol.">
        <title>The Global Catalogue of Microorganisms (GCM) 10K type strain sequencing project: providing services to taxonomists for standard genome sequencing and annotation.</title>
        <authorList>
            <consortium name="The Broad Institute Genomics Platform"/>
            <consortium name="The Broad Institute Genome Sequencing Center for Infectious Disease"/>
            <person name="Wu L."/>
            <person name="Ma J."/>
        </authorList>
    </citation>
    <scope>NUCLEOTIDE SEQUENCE [LARGE SCALE GENOMIC DNA]</scope>
    <source>
        <strain evidence="2 3">JCM 3380</strain>
    </source>
</reference>
<name>A0ABN0URQ8_9PSEU</name>